<sequence>MAFPRCSPARRATLQNSTGQTLHGMATGRELQLPSDPRLPTAAIKTLCATLFIHRKHTSLFRAQELARRHLQSAQRHQRGYFDRRQTTHVSTRRPCLAVGFCAPHPRGPYEVPPPLNRTLQR</sequence>
<evidence type="ECO:0000256" key="1">
    <source>
        <dbReference type="SAM" id="MobiDB-lite"/>
    </source>
</evidence>
<dbReference type="Proteomes" id="UP000316759">
    <property type="component" value="Unassembled WGS sequence"/>
</dbReference>
<protein>
    <submittedName>
        <fullName evidence="2">Uncharacterized protein</fullName>
    </submittedName>
</protein>
<feature type="region of interest" description="Disordered" evidence="1">
    <location>
        <begin position="1"/>
        <end position="36"/>
    </location>
</feature>
<dbReference type="EMBL" id="SUNJ01000900">
    <property type="protein sequence ID" value="TPP67251.1"/>
    <property type="molecule type" value="Genomic_DNA"/>
</dbReference>
<organism evidence="2 3">
    <name type="scientific">Fasciola gigantica</name>
    <name type="common">Giant liver fluke</name>
    <dbReference type="NCBI Taxonomy" id="46835"/>
    <lineage>
        <taxon>Eukaryota</taxon>
        <taxon>Metazoa</taxon>
        <taxon>Spiralia</taxon>
        <taxon>Lophotrochozoa</taxon>
        <taxon>Platyhelminthes</taxon>
        <taxon>Trematoda</taxon>
        <taxon>Digenea</taxon>
        <taxon>Plagiorchiida</taxon>
        <taxon>Echinostomata</taxon>
        <taxon>Echinostomatoidea</taxon>
        <taxon>Fasciolidae</taxon>
        <taxon>Fasciola</taxon>
    </lineage>
</organism>
<keyword evidence="3" id="KW-1185">Reference proteome</keyword>
<reference evidence="2 3" key="1">
    <citation type="submission" date="2019-04" db="EMBL/GenBank/DDBJ databases">
        <title>Annotation for the trematode Fasciola gigantica.</title>
        <authorList>
            <person name="Choi Y.-J."/>
        </authorList>
    </citation>
    <scope>NUCLEOTIDE SEQUENCE [LARGE SCALE GENOMIC DNA]</scope>
    <source>
        <strain evidence="2">Uganda_cow_1</strain>
    </source>
</reference>
<accession>A0A504Z4A3</accession>
<dbReference type="AlphaFoldDB" id="A0A504Z4A3"/>
<name>A0A504Z4A3_FASGI</name>
<gene>
    <name evidence="2" type="ORF">FGIG_10003</name>
</gene>
<comment type="caution">
    <text evidence="2">The sequence shown here is derived from an EMBL/GenBank/DDBJ whole genome shotgun (WGS) entry which is preliminary data.</text>
</comment>
<evidence type="ECO:0000313" key="2">
    <source>
        <dbReference type="EMBL" id="TPP67251.1"/>
    </source>
</evidence>
<proteinExistence type="predicted"/>
<dbReference type="OrthoDB" id="6278006at2759"/>
<dbReference type="STRING" id="46835.A0A504Z4A3"/>
<evidence type="ECO:0000313" key="3">
    <source>
        <dbReference type="Proteomes" id="UP000316759"/>
    </source>
</evidence>